<keyword evidence="4 9" id="KW-0067">ATP-binding</keyword>
<dbReference type="InterPro" id="IPR014001">
    <property type="entry name" value="Helicase_ATP-bd"/>
</dbReference>
<keyword evidence="1 9" id="KW-0547">Nucleotide-binding</keyword>
<dbReference type="CDD" id="cd18793">
    <property type="entry name" value="SF2_C_SNF"/>
    <property type="match status" value="1"/>
</dbReference>
<dbReference type="AlphaFoldDB" id="A0A944MDL0"/>
<dbReference type="InterPro" id="IPR038718">
    <property type="entry name" value="SNF2-like_sf"/>
</dbReference>
<dbReference type="Gene3D" id="3.30.360.80">
    <property type="match status" value="1"/>
</dbReference>
<dbReference type="EMBL" id="JAHHGM010000006">
    <property type="protein sequence ID" value="MBT2989070.1"/>
    <property type="molecule type" value="Genomic_DNA"/>
</dbReference>
<dbReference type="Pfam" id="PF00176">
    <property type="entry name" value="SNF2-rel_dom"/>
    <property type="match status" value="1"/>
</dbReference>
<reference evidence="12 13" key="1">
    <citation type="submission" date="2021-05" db="EMBL/GenBank/DDBJ databases">
        <title>Genetic and Functional Diversity in Clade A Lucinid endosymbionts from the Bahamas.</title>
        <authorList>
            <person name="Giani N.M."/>
            <person name="Engel A.S."/>
            <person name="Campbell B.J."/>
        </authorList>
    </citation>
    <scope>NUCLEOTIDE SEQUENCE [LARGE SCALE GENOMIC DNA]</scope>
    <source>
        <strain evidence="12">LUC16012Gg_MoonRockCtena</strain>
    </source>
</reference>
<keyword evidence="5 9" id="KW-0805">Transcription regulation</keyword>
<dbReference type="InterPro" id="IPR022737">
    <property type="entry name" value="RapA_C"/>
</dbReference>
<dbReference type="Gene3D" id="2.30.30.930">
    <property type="match status" value="1"/>
</dbReference>
<dbReference type="SUPFAM" id="SSF52540">
    <property type="entry name" value="P-loop containing nucleoside triphosphate hydrolases"/>
    <property type="match status" value="2"/>
</dbReference>
<dbReference type="HAMAP" id="MF_01821">
    <property type="entry name" value="Helicase_RapA"/>
    <property type="match status" value="1"/>
</dbReference>
<evidence type="ECO:0000259" key="10">
    <source>
        <dbReference type="PROSITE" id="PS51192"/>
    </source>
</evidence>
<dbReference type="GO" id="GO:0004386">
    <property type="term" value="F:helicase activity"/>
    <property type="evidence" value="ECO:0007669"/>
    <property type="project" value="UniProtKB-UniRule"/>
</dbReference>
<evidence type="ECO:0000256" key="4">
    <source>
        <dbReference type="ARBA" id="ARBA00022840"/>
    </source>
</evidence>
<evidence type="ECO:0000256" key="2">
    <source>
        <dbReference type="ARBA" id="ARBA00022801"/>
    </source>
</evidence>
<dbReference type="Gene3D" id="2.30.30.140">
    <property type="match status" value="1"/>
</dbReference>
<dbReference type="GO" id="GO:0006355">
    <property type="term" value="P:regulation of DNA-templated transcription"/>
    <property type="evidence" value="ECO:0007669"/>
    <property type="project" value="UniProtKB-UniRule"/>
</dbReference>
<dbReference type="InterPro" id="IPR040765">
    <property type="entry name" value="Tudor_1_RapA"/>
</dbReference>
<accession>A0A944MDL0</accession>
<evidence type="ECO:0000256" key="7">
    <source>
        <dbReference type="ARBA" id="ARBA00023159"/>
    </source>
</evidence>
<dbReference type="PANTHER" id="PTHR45766:SF6">
    <property type="entry name" value="SWI_SNF-RELATED MATRIX-ASSOCIATED ACTIN-DEPENDENT REGULATOR OF CHROMATIN SUBFAMILY A-LIKE PROTEIN 1"/>
    <property type="match status" value="1"/>
</dbReference>
<dbReference type="Pfam" id="PF18337">
    <property type="entry name" value="Tudor_RapA"/>
    <property type="match status" value="1"/>
</dbReference>
<gene>
    <name evidence="9 12" type="primary">rapA</name>
    <name evidence="12" type="ORF">KME65_08890</name>
</gene>
<dbReference type="Gene3D" id="3.40.50.300">
    <property type="entry name" value="P-loop containing nucleotide triphosphate hydrolases"/>
    <property type="match status" value="1"/>
</dbReference>
<dbReference type="InterPro" id="IPR040766">
    <property type="entry name" value="Tudor_2_RapA"/>
</dbReference>
<dbReference type="InterPro" id="IPR049730">
    <property type="entry name" value="SNF2/RAD54-like_C"/>
</dbReference>
<evidence type="ECO:0000256" key="5">
    <source>
        <dbReference type="ARBA" id="ARBA00023015"/>
    </source>
</evidence>
<dbReference type="Gene3D" id="3.40.50.10810">
    <property type="entry name" value="Tandem AAA-ATPase domain"/>
    <property type="match status" value="1"/>
</dbReference>
<evidence type="ECO:0000313" key="12">
    <source>
        <dbReference type="EMBL" id="MBT2989070.1"/>
    </source>
</evidence>
<dbReference type="Proteomes" id="UP000770889">
    <property type="component" value="Unassembled WGS sequence"/>
</dbReference>
<dbReference type="InterPro" id="IPR023949">
    <property type="entry name" value="Helicase_RapA"/>
</dbReference>
<comment type="subunit">
    <text evidence="9">Interacts with the RNAP. Has a higher affinity for the core RNAP than for the holoenzyme. Its ATPase activity is stimulated by binding to RNAP.</text>
</comment>
<feature type="domain" description="Helicase ATP-binding" evidence="10">
    <location>
        <begin position="163"/>
        <end position="335"/>
    </location>
</feature>
<organism evidence="12 13">
    <name type="scientific">Candidatus Thiodiazotropha taylori</name>
    <dbReference type="NCBI Taxonomy" id="2792791"/>
    <lineage>
        <taxon>Bacteria</taxon>
        <taxon>Pseudomonadati</taxon>
        <taxon>Pseudomonadota</taxon>
        <taxon>Gammaproteobacteria</taxon>
        <taxon>Chromatiales</taxon>
        <taxon>Sedimenticolaceae</taxon>
        <taxon>Candidatus Thiodiazotropha</taxon>
    </lineage>
</organism>
<evidence type="ECO:0000256" key="8">
    <source>
        <dbReference type="ARBA" id="ARBA00023163"/>
    </source>
</evidence>
<keyword evidence="3 9" id="KW-0347">Helicase</keyword>
<feature type="short sequence motif" description="DEAH box" evidence="9">
    <location>
        <begin position="281"/>
        <end position="284"/>
    </location>
</feature>
<dbReference type="PROSITE" id="PS51194">
    <property type="entry name" value="HELICASE_CTER"/>
    <property type="match status" value="1"/>
</dbReference>
<keyword evidence="8 9" id="KW-0804">Transcription</keyword>
<feature type="binding site" evidence="9">
    <location>
        <begin position="176"/>
        <end position="183"/>
    </location>
    <ligand>
        <name>ATP</name>
        <dbReference type="ChEBI" id="CHEBI:30616"/>
    </ligand>
</feature>
<evidence type="ECO:0000256" key="6">
    <source>
        <dbReference type="ARBA" id="ARBA00023125"/>
    </source>
</evidence>
<evidence type="ECO:0000256" key="3">
    <source>
        <dbReference type="ARBA" id="ARBA00022806"/>
    </source>
</evidence>
<dbReference type="InterPro" id="IPR027417">
    <property type="entry name" value="P-loop_NTPase"/>
</dbReference>
<dbReference type="CDD" id="cd18011">
    <property type="entry name" value="DEXDc_RapA"/>
    <property type="match status" value="1"/>
</dbReference>
<protein>
    <recommendedName>
        <fullName evidence="9">RNA polymerase-associated protein RapA</fullName>
        <ecNumber evidence="9">3.6.4.-</ecNumber>
    </recommendedName>
    <alternativeName>
        <fullName evidence="9">ATP-dependent helicase HepA</fullName>
    </alternativeName>
</protein>
<feature type="domain" description="Helicase C-terminal" evidence="11">
    <location>
        <begin position="484"/>
        <end position="643"/>
    </location>
</feature>
<dbReference type="InterPro" id="IPR000330">
    <property type="entry name" value="SNF2_N"/>
</dbReference>
<dbReference type="EC" id="3.6.4.-" evidence="9"/>
<dbReference type="Pfam" id="PF18339">
    <property type="entry name" value="Tudor_1_RapA"/>
    <property type="match status" value="1"/>
</dbReference>
<comment type="similarity">
    <text evidence="9">Belongs to the SNF2/RAD54 helicase family. RapA subfamily.</text>
</comment>
<sequence>MPRFIPGQRWISDSESELGLGSIVETQGRTVAIHFPAVGEERVYAQQGAPLTRVIFDVGDSIEGRDGSSLLVTRVVEEKGCLIYHGDDKEGRRASLAESDLSDSLRIDQPHQRIFAAQIDPPHWFNLRYQTLLQLGRQLKSPVLGLGGPRIDLIPHQLYIAHEVANRPSPRVLLADEVGLGKTIEACLILHHQLMTGRTSRALILVPDPLVHQWLVELLRRFNLRFRVFDEETCQAIQDSGQGDNPFHAEQLVLCSLDLFHHNAQRLSQALEGGWDMLIVDEAHHLTWSAEDPSAEYLLVEALALKTPGVLLLTATPEQLGQAGHFARLRLLDPDRYYDLQAFIEEERHYQPVADAVEHLLRHNRLAEAAAASFRKILDEGEQQPLQTLLEASDADEAERNEARERLITTLLDRHGTGRVLFRNTRTGVSGFPERELHSYPLTLPACYEVSPASPSDLPPELYLTPERLHADRGLPAWWLEDPRVAWVIERLREDVTRKYLLICAHAQTAIELQEAIRVQTGIGAALFHERMSIIERDRAAAWFADPEGARLLICSEIGSEGRNFQFAHHLILFDLPIDPDLLEQRIGRLDRIGQKERVQIHVPYLDPSPQSILLHWYRDGLDAFSHPVPGAHELFKQLSPILWEALESAPAESGLEQLLEQTRQLRATTQERLLQGRDHLLELGACREPTASWLVDQLLQQDRSHQLRHYLGQLFDSYNIDTEELGETGLVLRPGEQVIAGPLPGLAAEGMTATFSRTDALAHEERQLLTWEHPLVSGAMEQVIGQQTGNSSAIAIKHPKLKPGQLLLESLFVVECLAPRKLHVARFLPPTLIRILLDADGKRWDHSIGSDELLENARGLETQAILPVINSYREQIRKLNRLAEAAAHNSVEPVIHSALNTMMAHYTEEIQRMMALKKHNPGIREEEIRLMQEQGLELHKHLQAARVRLDAARLVISL</sequence>
<dbReference type="InterPro" id="IPR057342">
    <property type="entry name" value="DEXDc_RapA"/>
</dbReference>
<keyword evidence="2 9" id="KW-0378">Hydrolase</keyword>
<evidence type="ECO:0000259" key="11">
    <source>
        <dbReference type="PROSITE" id="PS51194"/>
    </source>
</evidence>
<dbReference type="Gene3D" id="6.10.140.1500">
    <property type="match status" value="1"/>
</dbReference>
<dbReference type="NCBIfam" id="NF003426">
    <property type="entry name" value="PRK04914.1"/>
    <property type="match status" value="1"/>
</dbReference>
<dbReference type="SMART" id="SM00490">
    <property type="entry name" value="HELICc"/>
    <property type="match status" value="1"/>
</dbReference>
<dbReference type="PROSITE" id="PS51192">
    <property type="entry name" value="HELICASE_ATP_BIND_1"/>
    <property type="match status" value="1"/>
</dbReference>
<dbReference type="Pfam" id="PF00271">
    <property type="entry name" value="Helicase_C"/>
    <property type="match status" value="1"/>
</dbReference>
<comment type="caution">
    <text evidence="12">The sequence shown here is derived from an EMBL/GenBank/DDBJ whole genome shotgun (WGS) entry which is preliminary data.</text>
</comment>
<dbReference type="GO" id="GO:0016817">
    <property type="term" value="F:hydrolase activity, acting on acid anhydrides"/>
    <property type="evidence" value="ECO:0007669"/>
    <property type="project" value="InterPro"/>
</dbReference>
<evidence type="ECO:0000256" key="9">
    <source>
        <dbReference type="HAMAP-Rule" id="MF_01821"/>
    </source>
</evidence>
<dbReference type="Pfam" id="PF12137">
    <property type="entry name" value="RapA_C"/>
    <property type="match status" value="1"/>
</dbReference>
<dbReference type="GO" id="GO:0005524">
    <property type="term" value="F:ATP binding"/>
    <property type="evidence" value="ECO:0007669"/>
    <property type="project" value="UniProtKB-UniRule"/>
</dbReference>
<comment type="function">
    <text evidence="9">Transcription regulator that activates transcription by stimulating RNA polymerase (RNAP) recycling in case of stress conditions such as supercoiled DNA or high salt concentrations. Probably acts by releasing the RNAP, when it is trapped or immobilized on tightly supercoiled DNA. Does not activate transcription on linear DNA. Probably not involved in DNA repair.</text>
</comment>
<dbReference type="GO" id="GO:0003677">
    <property type="term" value="F:DNA binding"/>
    <property type="evidence" value="ECO:0007669"/>
    <property type="project" value="UniProtKB-KW"/>
</dbReference>
<dbReference type="SMART" id="SM00487">
    <property type="entry name" value="DEXDc"/>
    <property type="match status" value="1"/>
</dbReference>
<dbReference type="PANTHER" id="PTHR45766">
    <property type="entry name" value="DNA ANNEALING HELICASE AND ENDONUCLEASE ZRANB3 FAMILY MEMBER"/>
    <property type="match status" value="1"/>
</dbReference>
<keyword evidence="6 9" id="KW-0238">DNA-binding</keyword>
<proteinExistence type="inferred from homology"/>
<name>A0A944MDL0_9GAMM</name>
<dbReference type="InterPro" id="IPR001650">
    <property type="entry name" value="Helicase_C-like"/>
</dbReference>
<keyword evidence="7 9" id="KW-0010">Activator</keyword>
<evidence type="ECO:0000313" key="13">
    <source>
        <dbReference type="Proteomes" id="UP000770889"/>
    </source>
</evidence>
<evidence type="ECO:0000256" key="1">
    <source>
        <dbReference type="ARBA" id="ARBA00022741"/>
    </source>
</evidence>